<feature type="compositionally biased region" description="Low complexity" evidence="5">
    <location>
        <begin position="198"/>
        <end position="211"/>
    </location>
</feature>
<dbReference type="InterPro" id="IPR000719">
    <property type="entry name" value="Prot_kinase_dom"/>
</dbReference>
<dbReference type="SUPFAM" id="SSF49879">
    <property type="entry name" value="SMAD/FHA domain"/>
    <property type="match status" value="1"/>
</dbReference>
<dbReference type="SMART" id="SM00220">
    <property type="entry name" value="S_TKc"/>
    <property type="match status" value="1"/>
</dbReference>
<evidence type="ECO:0000313" key="9">
    <source>
        <dbReference type="Proteomes" id="UP000674179"/>
    </source>
</evidence>
<feature type="region of interest" description="Disordered" evidence="5">
    <location>
        <begin position="1379"/>
        <end position="1401"/>
    </location>
</feature>
<dbReference type="InterPro" id="IPR050629">
    <property type="entry name" value="STE20/SPS1-PAK"/>
</dbReference>
<protein>
    <recommendedName>
        <fullName evidence="1">non-specific serine/threonine protein kinase</fullName>
        <ecNumber evidence="1">2.7.11.1</ecNumber>
    </recommendedName>
</protein>
<feature type="region of interest" description="Disordered" evidence="5">
    <location>
        <begin position="1244"/>
        <end position="1264"/>
    </location>
</feature>
<feature type="region of interest" description="Disordered" evidence="5">
    <location>
        <begin position="762"/>
        <end position="788"/>
    </location>
</feature>
<dbReference type="Pfam" id="PF00069">
    <property type="entry name" value="Pkinase"/>
    <property type="match status" value="2"/>
</dbReference>
<accession>A0A836GCT0</accession>
<dbReference type="InterPro" id="IPR011009">
    <property type="entry name" value="Kinase-like_dom_sf"/>
</dbReference>
<keyword evidence="9" id="KW-1185">Reference proteome</keyword>
<feature type="region of interest" description="Disordered" evidence="5">
    <location>
        <begin position="1939"/>
        <end position="1976"/>
    </location>
</feature>
<feature type="binding site" evidence="4">
    <location>
        <position position="751"/>
    </location>
    <ligand>
        <name>ATP</name>
        <dbReference type="ChEBI" id="CHEBI:30616"/>
    </ligand>
</feature>
<dbReference type="GO" id="GO:0005524">
    <property type="term" value="F:ATP binding"/>
    <property type="evidence" value="ECO:0007669"/>
    <property type="project" value="UniProtKB-UniRule"/>
</dbReference>
<feature type="compositionally biased region" description="Low complexity" evidence="5">
    <location>
        <begin position="1103"/>
        <end position="1115"/>
    </location>
</feature>
<dbReference type="GO" id="GO:0004674">
    <property type="term" value="F:protein serine/threonine kinase activity"/>
    <property type="evidence" value="ECO:0007669"/>
    <property type="project" value="UniProtKB-EC"/>
</dbReference>
<dbReference type="CDD" id="cd00060">
    <property type="entry name" value="FHA"/>
    <property type="match status" value="1"/>
</dbReference>
<gene>
    <name evidence="8" type="ORF">CUR178_01903</name>
</gene>
<organism evidence="8 9">
    <name type="scientific">Leishmania enriettii</name>
    <dbReference type="NCBI Taxonomy" id="5663"/>
    <lineage>
        <taxon>Eukaryota</taxon>
        <taxon>Discoba</taxon>
        <taxon>Euglenozoa</taxon>
        <taxon>Kinetoplastea</taxon>
        <taxon>Metakinetoplastina</taxon>
        <taxon>Trypanosomatida</taxon>
        <taxon>Trypanosomatidae</taxon>
        <taxon>Leishmaniinae</taxon>
        <taxon>Leishmania</taxon>
    </lineage>
</organism>
<comment type="caution">
    <text evidence="8">The sequence shown here is derived from an EMBL/GenBank/DDBJ whole genome shotgun (WGS) entry which is preliminary data.</text>
</comment>
<feature type="domain" description="Protein kinase" evidence="7">
    <location>
        <begin position="722"/>
        <end position="1299"/>
    </location>
</feature>
<feature type="compositionally biased region" description="Low complexity" evidence="5">
    <location>
        <begin position="880"/>
        <end position="891"/>
    </location>
</feature>
<dbReference type="PROSITE" id="PS50011">
    <property type="entry name" value="PROTEIN_KINASE_DOM"/>
    <property type="match status" value="1"/>
</dbReference>
<dbReference type="InterPro" id="IPR017441">
    <property type="entry name" value="Protein_kinase_ATP_BS"/>
</dbReference>
<keyword evidence="3 4" id="KW-0067">ATP-binding</keyword>
<feature type="domain" description="FHA" evidence="6">
    <location>
        <begin position="107"/>
        <end position="157"/>
    </location>
</feature>
<dbReference type="InterPro" id="IPR008984">
    <property type="entry name" value="SMAD_FHA_dom_sf"/>
</dbReference>
<evidence type="ECO:0000256" key="4">
    <source>
        <dbReference type="PROSITE-ProRule" id="PRU10141"/>
    </source>
</evidence>
<dbReference type="PANTHER" id="PTHR48012">
    <property type="entry name" value="STERILE20-LIKE KINASE, ISOFORM B-RELATED"/>
    <property type="match status" value="1"/>
</dbReference>
<feature type="region of interest" description="Disordered" evidence="5">
    <location>
        <begin position="824"/>
        <end position="891"/>
    </location>
</feature>
<dbReference type="Gene3D" id="1.10.510.10">
    <property type="entry name" value="Transferase(Phosphotransferase) domain 1"/>
    <property type="match status" value="2"/>
</dbReference>
<feature type="compositionally biased region" description="Basic and acidic residues" evidence="5">
    <location>
        <begin position="1054"/>
        <end position="1074"/>
    </location>
</feature>
<evidence type="ECO:0000259" key="7">
    <source>
        <dbReference type="PROSITE" id="PS50011"/>
    </source>
</evidence>
<keyword evidence="2 4" id="KW-0547">Nucleotide-binding</keyword>
<dbReference type="EMBL" id="JAFHKP010000033">
    <property type="protein sequence ID" value="KAG5469764.1"/>
    <property type="molecule type" value="Genomic_DNA"/>
</dbReference>
<feature type="compositionally biased region" description="Basic and acidic residues" evidence="5">
    <location>
        <begin position="834"/>
        <end position="847"/>
    </location>
</feature>
<dbReference type="InterPro" id="IPR008271">
    <property type="entry name" value="Ser/Thr_kinase_AS"/>
</dbReference>
<feature type="region of interest" description="Disordered" evidence="5">
    <location>
        <begin position="1038"/>
        <end position="1115"/>
    </location>
</feature>
<sequence>MLSRTGTLPINAAVASEPPPSPQPHTPGPPIVTSASHSSIPSTAATQIISRGSSSPPPLTTDIHISGSFLLYSPSGRLLSRHEPSDLWGLLISEHATLNCTYAQTTVRVGRAGGCDTVLSDPRVSSTHFTISLELEPCEGSDDRSHQYGTGVGGADASLVQEKLSSRDANHSESCTSGNDHVMPSLSRSTRESSIVHAGGSSANAHGAFSSPENDPESAASADGSTLSPLSNHATARPQQQRREQGAIAAAETGLTKNGRPDASAPSGTPLPGWRMRRVLLTDCSANGTYVNDVLVGRGEYCELHYGDDISIVQVPERKRPGRGSITSTSLSSEDKEVQQEVEKEFAHSVKGEHSVKPQSGTAAASSSTAQHFAHFSSDALASGDVEGVGADANEECSSPKRDNPHVAQLFTALLSTLSTEHSYVERFCFHLYHAEDAGRCGVAIIEPEMVTAPQRAAAAEWEAGESAEDEVQDNYDNSLHQPPPELEHSTVRRTCGAVPRLPFPTSRESLDGNSETRVLHQKLVRLHNDPVASFDVAPQNAEIDSVESPTVSPSILRHGDRRPFLSDSPLPPLAPVQGETTVGAASTPHINVHSTAPSANSSRKLSTVVTPHALLRPRPSIRESFIAPIALSELEGSAASSNWSIQGASTDSTAATRFQESISISPALQRRAAAQRALAARRVSSTTRTQTDRSLGTVGAIMEHFPTDIPIRYAMLPLRHLQWGGRIGFGASGDVFMGIDVLTATVVAIKVLKGSSLFQPPPPPGTAVATARSKANSGRPTVPSVPDDATILNLSNISLGNGTVPVPRVASKSLASISFSLASPTTPRSRAAGRVDGDADAAERTDTSPSHCTTVHRGDGRNEESIQVSEASTPLVPPSADTSSAAAHRSTSAALVSTSSTLHHFAQVQQQPHDKQSASPLLRKHLREIVFLTTLQHHRIVRFLGFQFSGEGRLCLLMEYVAGGTLQTLVKNFGVFEENVIRLYTLQILEGLEYLKRKGVVHGDLKSANILVSEQGSVKLADFGTSRVLRACAAEEKEAGEGTGAGDEQEGAEGQRMRRWERSRELHHAPLERAHKRYDHGNCSGTDAEAEEEKRREDVRPGNSERCGESSCCGSDEELYSACCNSDEDEEGEVAGEDDDPEHRVLCGTPLYMSPELVRTQEPSFASDMWALGCVVYEMATGGILPWRPVHNLSAPAVIWYIGQRYGEDDGPSMDDVFNERSRLNYASTDQSLHERVDDAYEEERGGLRGHSSRGGGGSVGRWDRTPSPMLLDLLQSTLNINPALRPTPAELLQHPFIRNEASDAALDRWHAVLAANRRPASHALNPRGKAEKDVMPHRNRKAELGAASTSTPRPVRGSAGSVFETTVGVLSSSHCSASRDESLHARASLSPKRTPSSQQMMHMEELNGNTPAKVGGENPPGTASRQEDHLLHLPPSLGGPITSPSTGAPFCGHGEPSANLLGDSWGDAESSSLLPFPTPISQPKSHSLQDHSVLGAGNPDSQPLIYEPPRQLDVRGRPMRAPQSIGSQTKRASGLLRGASYGAALVQWWAPHSCSAPTNLPDSPSCAAAALSAGMQQAEVQVPYTMPATRQGSNKSYLRQHQLFLKQNELERRRLSLLAPQGGRQMRGRFRIEGPSPPQQHLLPVSLAPAHLAAGIVPMCPPSYEYAMQQPVLEYSPGYNDYNPQVNTQTVEMRLPPGFTSQSLSVAQQLHGPQKGSSDSNRLVTGVQLQRVPYIQRPFSQQLRCNKARHSSWRERARNAPPTAATANLSPSLRLDNRSSVTAMNASHVRGAAAAASIPANSVPVLSHTSQQYGPHQQLSAETLHPVGGGLAAEMYRLTISSPLVSSCAATMAPLPLEDHRYLRGYRSAPVSRDQPVSTPPQAHCQGPVLPPSPHPHHCHAAQSQLATIPGSGPGGGDGCSAVQEASPTNIAKVEEAVSSDVQQSGRRGRQGRRNASTSSSRHLHQRRLRNPLRVSSLLRQQQQQLSLARIQARVVEQGSKQQQEKLARLSEEALSSQQQANPFSAAQLRAARPTVRRSSTHTAGKKRRIRASPRMPTRATSRRQQQGRSERQQQQRRTRSREAESSRK</sequence>
<feature type="region of interest" description="Disordered" evidence="5">
    <location>
        <begin position="1410"/>
        <end position="1429"/>
    </location>
</feature>
<dbReference type="OrthoDB" id="6513151at2759"/>
<dbReference type="GeneID" id="94169179"/>
<dbReference type="PROSITE" id="PS50006">
    <property type="entry name" value="FHA_DOMAIN"/>
    <property type="match status" value="1"/>
</dbReference>
<dbReference type="SUPFAM" id="SSF56112">
    <property type="entry name" value="Protein kinase-like (PK-like)"/>
    <property type="match status" value="1"/>
</dbReference>
<dbReference type="GO" id="GO:0005737">
    <property type="term" value="C:cytoplasm"/>
    <property type="evidence" value="ECO:0007669"/>
    <property type="project" value="TreeGrafter"/>
</dbReference>
<evidence type="ECO:0000256" key="1">
    <source>
        <dbReference type="ARBA" id="ARBA00012513"/>
    </source>
</evidence>
<feature type="region of interest" description="Disordered" evidence="5">
    <location>
        <begin position="1"/>
        <end position="57"/>
    </location>
</feature>
<dbReference type="PROSITE" id="PS00107">
    <property type="entry name" value="PROTEIN_KINASE_ATP"/>
    <property type="match status" value="1"/>
</dbReference>
<evidence type="ECO:0000313" key="8">
    <source>
        <dbReference type="EMBL" id="KAG5469764.1"/>
    </source>
</evidence>
<evidence type="ECO:0000256" key="3">
    <source>
        <dbReference type="ARBA" id="ARBA00022840"/>
    </source>
</evidence>
<evidence type="ECO:0000256" key="5">
    <source>
        <dbReference type="SAM" id="MobiDB-lite"/>
    </source>
</evidence>
<feature type="compositionally biased region" description="Polar residues" evidence="5">
    <location>
        <begin position="2016"/>
        <end position="2027"/>
    </location>
</feature>
<feature type="compositionally biased region" description="Basic residues" evidence="5">
    <location>
        <begin position="2037"/>
        <end position="2054"/>
    </location>
</feature>
<proteinExistence type="predicted"/>
<feature type="region of interest" description="Disordered" evidence="5">
    <location>
        <begin position="2009"/>
        <end position="2091"/>
    </location>
</feature>
<dbReference type="Pfam" id="PF00498">
    <property type="entry name" value="FHA"/>
    <property type="match status" value="1"/>
</dbReference>
<name>A0A836GCT0_LEIEN</name>
<feature type="compositionally biased region" description="Pro residues" evidence="5">
    <location>
        <begin position="17"/>
        <end position="30"/>
    </location>
</feature>
<feature type="region of interest" description="Disordered" evidence="5">
    <location>
        <begin position="1322"/>
        <end position="1361"/>
    </location>
</feature>
<feature type="region of interest" description="Disordered" evidence="5">
    <location>
        <begin position="1872"/>
        <end position="1926"/>
    </location>
</feature>
<dbReference type="KEGG" id="lenr:94169179"/>
<evidence type="ECO:0000259" key="6">
    <source>
        <dbReference type="PROSITE" id="PS50006"/>
    </source>
</evidence>
<dbReference type="InterPro" id="IPR000253">
    <property type="entry name" value="FHA_dom"/>
</dbReference>
<reference evidence="8 9" key="1">
    <citation type="submission" date="2021-02" db="EMBL/GenBank/DDBJ databases">
        <title>Leishmania (Mundinia) enrietti genome sequencing and assembly.</title>
        <authorList>
            <person name="Almutairi H."/>
            <person name="Gatherer D."/>
        </authorList>
    </citation>
    <scope>NUCLEOTIDE SEQUENCE [LARGE SCALE GENOMIC DNA]</scope>
    <source>
        <strain evidence="8">CUR178</strain>
    </source>
</reference>
<feature type="compositionally biased region" description="Polar residues" evidence="5">
    <location>
        <begin position="33"/>
        <end position="54"/>
    </location>
</feature>
<dbReference type="Proteomes" id="UP000674179">
    <property type="component" value="Chromosome 33"/>
</dbReference>
<feature type="compositionally biased region" description="Basic residues" evidence="5">
    <location>
        <begin position="1964"/>
        <end position="1973"/>
    </location>
</feature>
<dbReference type="EC" id="2.7.11.1" evidence="1"/>
<dbReference type="PANTHER" id="PTHR48012:SF4">
    <property type="entry name" value="MITOGEN-ACTIVATED PROTEIN KINASE KINASE KINASE A"/>
    <property type="match status" value="1"/>
</dbReference>
<feature type="region of interest" description="Disordered" evidence="5">
    <location>
        <begin position="163"/>
        <end position="273"/>
    </location>
</feature>
<feature type="region of interest" description="Disordered" evidence="5">
    <location>
        <begin position="318"/>
        <end position="369"/>
    </location>
</feature>
<dbReference type="Gene3D" id="2.60.200.20">
    <property type="match status" value="2"/>
</dbReference>
<feature type="compositionally biased region" description="Low complexity" evidence="5">
    <location>
        <begin position="359"/>
        <end position="369"/>
    </location>
</feature>
<dbReference type="RefSeq" id="XP_067689772.1">
    <property type="nucleotide sequence ID" value="XM_067833669.1"/>
</dbReference>
<evidence type="ECO:0000256" key="2">
    <source>
        <dbReference type="ARBA" id="ARBA00022741"/>
    </source>
</evidence>
<feature type="compositionally biased region" description="Polar residues" evidence="5">
    <location>
        <begin position="223"/>
        <end position="239"/>
    </location>
</feature>
<feature type="compositionally biased region" description="Basic and acidic residues" evidence="5">
    <location>
        <begin position="333"/>
        <end position="356"/>
    </location>
</feature>
<dbReference type="PROSITE" id="PS00108">
    <property type="entry name" value="PROTEIN_KINASE_ST"/>
    <property type="match status" value="1"/>
</dbReference>